<dbReference type="Gene3D" id="1.10.287.1080">
    <property type="entry name" value="MazG-like"/>
    <property type="match status" value="1"/>
</dbReference>
<name>A0A6J6FR22_9ZZZZ</name>
<evidence type="ECO:0000313" key="2">
    <source>
        <dbReference type="EMBL" id="CAB4589393.1"/>
    </source>
</evidence>
<dbReference type="PANTHER" id="PTHR42702:SF1">
    <property type="entry name" value="REGULATORY PROTEIN FOR BETA-LACTAMASE"/>
    <property type="match status" value="1"/>
</dbReference>
<dbReference type="Pfam" id="PF03819">
    <property type="entry name" value="MazG"/>
    <property type="match status" value="1"/>
</dbReference>
<organism evidence="2">
    <name type="scientific">freshwater metagenome</name>
    <dbReference type="NCBI Taxonomy" id="449393"/>
    <lineage>
        <taxon>unclassified sequences</taxon>
        <taxon>metagenomes</taxon>
        <taxon>ecological metagenomes</taxon>
    </lineage>
</organism>
<evidence type="ECO:0000259" key="1">
    <source>
        <dbReference type="Pfam" id="PF03819"/>
    </source>
</evidence>
<gene>
    <name evidence="2" type="ORF">UFOPK1722_01557</name>
</gene>
<dbReference type="PANTHER" id="PTHR42702">
    <property type="entry name" value="NUCLEOTIDE PYROPHOSPHOHYDROLASE"/>
    <property type="match status" value="1"/>
</dbReference>
<proteinExistence type="predicted"/>
<protein>
    <submittedName>
        <fullName evidence="2">Unannotated protein</fullName>
    </submittedName>
</protein>
<dbReference type="InterPro" id="IPR004518">
    <property type="entry name" value="MazG-like_dom"/>
</dbReference>
<feature type="domain" description="NTP pyrophosphohydrolase MazG-like" evidence="1">
    <location>
        <begin position="3"/>
        <end position="56"/>
    </location>
</feature>
<sequence length="70" mass="7489">MPSTVAWLAEEVGELAQAVRKGSHDQQLHEFADVLAWVATLANQMGIDLNEAVSRYADGCPTCSALPCVC</sequence>
<dbReference type="EMBL" id="CAEZTS010000164">
    <property type="protein sequence ID" value="CAB4589393.1"/>
    <property type="molecule type" value="Genomic_DNA"/>
</dbReference>
<dbReference type="SUPFAM" id="SSF101386">
    <property type="entry name" value="all-alpha NTP pyrophosphatases"/>
    <property type="match status" value="1"/>
</dbReference>
<reference evidence="2" key="1">
    <citation type="submission" date="2020-05" db="EMBL/GenBank/DDBJ databases">
        <authorList>
            <person name="Chiriac C."/>
            <person name="Salcher M."/>
            <person name="Ghai R."/>
            <person name="Kavagutti S V."/>
        </authorList>
    </citation>
    <scope>NUCLEOTIDE SEQUENCE</scope>
</reference>
<dbReference type="AlphaFoldDB" id="A0A6J6FR22"/>
<accession>A0A6J6FR22</accession>